<keyword evidence="3" id="KW-0479">Metal-binding</keyword>
<evidence type="ECO:0000256" key="3">
    <source>
        <dbReference type="ARBA" id="ARBA00022723"/>
    </source>
</evidence>
<dbReference type="InterPro" id="IPR021158">
    <property type="entry name" value="Pept_M10A_Zn_BS"/>
</dbReference>
<keyword evidence="8" id="KW-0865">Zymogen</keyword>
<accession>X8CL72</accession>
<keyword evidence="11" id="KW-0808">Transferase</keyword>
<evidence type="ECO:0000256" key="8">
    <source>
        <dbReference type="ARBA" id="ARBA00023145"/>
    </source>
</evidence>
<keyword evidence="10" id="KW-0812">Transmembrane</keyword>
<keyword evidence="2" id="KW-0645">Protease</keyword>
<dbReference type="InterPro" id="IPR050879">
    <property type="entry name" value="Acyltransferase_3"/>
</dbReference>
<feature type="transmembrane region" description="Helical" evidence="10">
    <location>
        <begin position="83"/>
        <end position="104"/>
    </location>
</feature>
<feature type="transmembrane region" description="Helical" evidence="10">
    <location>
        <begin position="25"/>
        <end position="48"/>
    </location>
</feature>
<dbReference type="PANTHER" id="PTHR23028">
    <property type="entry name" value="ACETYLTRANSFERASE"/>
    <property type="match status" value="1"/>
</dbReference>
<dbReference type="GO" id="GO:0004222">
    <property type="term" value="F:metalloendopeptidase activity"/>
    <property type="evidence" value="ECO:0007669"/>
    <property type="project" value="InterPro"/>
</dbReference>
<evidence type="ECO:0000256" key="10">
    <source>
        <dbReference type="SAM" id="Phobius"/>
    </source>
</evidence>
<dbReference type="AlphaFoldDB" id="X8CL72"/>
<keyword evidence="10" id="KW-1133">Transmembrane helix</keyword>
<evidence type="ECO:0000256" key="7">
    <source>
        <dbReference type="ARBA" id="ARBA00023049"/>
    </source>
</evidence>
<comment type="caution">
    <text evidence="11">The sequence shown here is derived from an EMBL/GenBank/DDBJ whole genome shotgun (WGS) entry which is preliminary data.</text>
</comment>
<proteinExistence type="predicted"/>
<evidence type="ECO:0000256" key="9">
    <source>
        <dbReference type="SAM" id="MobiDB-lite"/>
    </source>
</evidence>
<keyword evidence="6" id="KW-0862">Zinc</keyword>
<protein>
    <submittedName>
        <fullName evidence="11">Putative acyltransferase domain protein</fullName>
    </submittedName>
</protein>
<evidence type="ECO:0000256" key="4">
    <source>
        <dbReference type="ARBA" id="ARBA00022729"/>
    </source>
</evidence>
<feature type="region of interest" description="Disordered" evidence="9">
    <location>
        <begin position="244"/>
        <end position="275"/>
    </location>
</feature>
<dbReference type="PANTHER" id="PTHR23028:SF53">
    <property type="entry name" value="ACYL_TRANSF_3 DOMAIN-CONTAINING PROTEIN"/>
    <property type="match status" value="1"/>
</dbReference>
<keyword evidence="4" id="KW-0732">Signal</keyword>
<name>X8CL72_MYCXE</name>
<dbReference type="GO" id="GO:0016746">
    <property type="term" value="F:acyltransferase activity"/>
    <property type="evidence" value="ECO:0007669"/>
    <property type="project" value="UniProtKB-KW"/>
</dbReference>
<keyword evidence="7" id="KW-0482">Metalloprotease</keyword>
<dbReference type="GO" id="GO:0031012">
    <property type="term" value="C:extracellular matrix"/>
    <property type="evidence" value="ECO:0007669"/>
    <property type="project" value="InterPro"/>
</dbReference>
<gene>
    <name evidence="11" type="ORF">I553_8873</name>
</gene>
<feature type="transmembrane region" description="Helical" evidence="10">
    <location>
        <begin position="60"/>
        <end position="77"/>
    </location>
</feature>
<dbReference type="GO" id="GO:0016020">
    <property type="term" value="C:membrane"/>
    <property type="evidence" value="ECO:0007669"/>
    <property type="project" value="TreeGrafter"/>
</dbReference>
<organism evidence="11">
    <name type="scientific">Mycobacterium xenopi 4042</name>
    <dbReference type="NCBI Taxonomy" id="1299334"/>
    <lineage>
        <taxon>Bacteria</taxon>
        <taxon>Bacillati</taxon>
        <taxon>Actinomycetota</taxon>
        <taxon>Actinomycetes</taxon>
        <taxon>Mycobacteriales</taxon>
        <taxon>Mycobacteriaceae</taxon>
        <taxon>Mycobacterium</taxon>
    </lineage>
</organism>
<dbReference type="PROSITE" id="PS00546">
    <property type="entry name" value="CYSTEINE_SWITCH"/>
    <property type="match status" value="1"/>
</dbReference>
<evidence type="ECO:0000256" key="5">
    <source>
        <dbReference type="ARBA" id="ARBA00022801"/>
    </source>
</evidence>
<sequence length="275" mass="29591">MLILLSCTLVGPTTPYPGSAALLPVLGTALVIGAGCADGRFGAGRLLARSPMRAIGRVSYSWYLWHWPVLLLAAPLLGHPLGLAGRLVAAGVSGALAVLTLHLVENPLRFAAPIRRSPARSLVLGGWPPRSRPASAWCCWWRCPPGRARRAGHGAGHHRRTRPGGPHRYHTAVQHAFAQVQAALAASADLTAVPSNLNPPSPTPPPNSSRCCSVTVCVMFSKSTSLCARRVIPPRRRRWPWSVTRTPRCGLPRSNRSPPSGTGGWKPWPRWPAHR</sequence>
<dbReference type="EMBL" id="JAOB01000029">
    <property type="protein sequence ID" value="EUA56819.1"/>
    <property type="molecule type" value="Genomic_DNA"/>
</dbReference>
<reference evidence="11" key="1">
    <citation type="submission" date="2014-01" db="EMBL/GenBank/DDBJ databases">
        <authorList>
            <person name="Brown-Elliot B."/>
            <person name="Wallace R."/>
            <person name="Lenaerts A."/>
            <person name="Ordway D."/>
            <person name="DeGroote M.A."/>
            <person name="Parker T."/>
            <person name="Sizemore C."/>
            <person name="Tallon L.J."/>
            <person name="Sadzewicz L.K."/>
            <person name="Sengamalay N."/>
            <person name="Fraser C.M."/>
            <person name="Hine E."/>
            <person name="Shefchek K.A."/>
            <person name="Das S.P."/>
            <person name="Tettelin H."/>
        </authorList>
    </citation>
    <scope>NUCLEOTIDE SEQUENCE [LARGE SCALE GENOMIC DNA]</scope>
    <source>
        <strain evidence="11">4042</strain>
    </source>
</reference>
<dbReference type="GO" id="GO:0006508">
    <property type="term" value="P:proteolysis"/>
    <property type="evidence" value="ECO:0007669"/>
    <property type="project" value="UniProtKB-KW"/>
</dbReference>
<comment type="cofactor">
    <cofactor evidence="1">
        <name>Zn(2+)</name>
        <dbReference type="ChEBI" id="CHEBI:29105"/>
    </cofactor>
</comment>
<evidence type="ECO:0000256" key="2">
    <source>
        <dbReference type="ARBA" id="ARBA00022670"/>
    </source>
</evidence>
<keyword evidence="5" id="KW-0378">Hydrolase</keyword>
<dbReference type="GO" id="GO:0008270">
    <property type="term" value="F:zinc ion binding"/>
    <property type="evidence" value="ECO:0007669"/>
    <property type="project" value="InterPro"/>
</dbReference>
<evidence type="ECO:0000256" key="6">
    <source>
        <dbReference type="ARBA" id="ARBA00022833"/>
    </source>
</evidence>
<keyword evidence="10" id="KW-0472">Membrane</keyword>
<dbReference type="GO" id="GO:0009103">
    <property type="term" value="P:lipopolysaccharide biosynthetic process"/>
    <property type="evidence" value="ECO:0007669"/>
    <property type="project" value="TreeGrafter"/>
</dbReference>
<dbReference type="PATRIC" id="fig|1299334.3.peg.2958"/>
<evidence type="ECO:0000313" key="11">
    <source>
        <dbReference type="EMBL" id="EUA56819.1"/>
    </source>
</evidence>
<keyword evidence="11" id="KW-0012">Acyltransferase</keyword>
<evidence type="ECO:0000256" key="1">
    <source>
        <dbReference type="ARBA" id="ARBA00001947"/>
    </source>
</evidence>